<dbReference type="Pfam" id="PF00069">
    <property type="entry name" value="Pkinase"/>
    <property type="match status" value="1"/>
</dbReference>
<comment type="subcellular location">
    <subcellularLocation>
        <location evidence="1">Cytoplasm</location>
    </subcellularLocation>
</comment>
<dbReference type="GeneID" id="112057543"/>
<feature type="compositionally biased region" description="Polar residues" evidence="3">
    <location>
        <begin position="503"/>
        <end position="513"/>
    </location>
</feature>
<proteinExistence type="predicted"/>
<dbReference type="SUPFAM" id="SSF56112">
    <property type="entry name" value="Protein kinase-like (PK-like)"/>
    <property type="match status" value="1"/>
</dbReference>
<evidence type="ECO:0000256" key="2">
    <source>
        <dbReference type="ARBA" id="ARBA00022490"/>
    </source>
</evidence>
<sequence length="540" mass="61008">MAIFESSSQSKIRIDDTERLECALENAQNINKHTEYVLRVQRGPNKENRWTVSRRYRDFAALHVSLQHANIDLPIPPKKLIGNMQPSFVAERQVALQNYINEVLKHQVLALSLPVRSFLDPSNYPLTIAEQALQTMSIALRGDGHYELKAALPDIGWRIRKHYFLVNESVSQTNCLLSWQSYGPDYTLNSKDLQTAFKSLQNISHPYIDEILSMQTLETGAYVVRRIHEKGSIRDLLYGTEYNKQYLAKYGNPRIRKPFTNGQMSHYGYQILQALKFLHDKGLAHGHIHPGNIAIENQRAVLMDIENYLMGVPNLHRPHLLQLKRTSSVEAVDVYCFGRTLYEMAFAEPLESYYCDVYPDGISPDLESVLRLCLSSISCKHGGPTIEQLLTHPFFTHATLNGLATRPDARLHLKFPLTLKDQLRACASTMEERLRKDQKLVRSAKKEVRIQEILNSEQEMKKQRKRAKKRDSVWKSSSSLAEVHSHSASTASSPTPPTPPLSGDTSANSSCAAGSSPADARGALLSAICSFDRTRLARVS</sequence>
<accession>A0ABM3LWY0</accession>
<feature type="compositionally biased region" description="Low complexity" evidence="3">
    <location>
        <begin position="476"/>
        <end position="493"/>
    </location>
</feature>
<gene>
    <name evidence="7" type="primary">LOC112057543</name>
</gene>
<dbReference type="PROSITE" id="PS50195">
    <property type="entry name" value="PX"/>
    <property type="match status" value="1"/>
</dbReference>
<evidence type="ECO:0000259" key="5">
    <source>
        <dbReference type="PROSITE" id="PS50195"/>
    </source>
</evidence>
<keyword evidence="2" id="KW-0963">Cytoplasm</keyword>
<name>A0ABM3LWY0_BICAN</name>
<keyword evidence="6" id="KW-1185">Reference proteome</keyword>
<dbReference type="Gene3D" id="3.30.1520.10">
    <property type="entry name" value="Phox-like domain"/>
    <property type="match status" value="1"/>
</dbReference>
<dbReference type="InterPro" id="IPR051837">
    <property type="entry name" value="SortingNexin/PXDomain-PKLike"/>
</dbReference>
<reference evidence="7" key="1">
    <citation type="submission" date="2025-08" db="UniProtKB">
        <authorList>
            <consortium name="RefSeq"/>
        </authorList>
    </citation>
    <scope>IDENTIFICATION</scope>
</reference>
<dbReference type="Pfam" id="PF00787">
    <property type="entry name" value="PX"/>
    <property type="match status" value="1"/>
</dbReference>
<evidence type="ECO:0000256" key="3">
    <source>
        <dbReference type="SAM" id="MobiDB-lite"/>
    </source>
</evidence>
<evidence type="ECO:0000259" key="4">
    <source>
        <dbReference type="PROSITE" id="PS50011"/>
    </source>
</evidence>
<dbReference type="Gene3D" id="1.10.510.10">
    <property type="entry name" value="Transferase(Phosphotransferase) domain 1"/>
    <property type="match status" value="1"/>
</dbReference>
<organism evidence="6 7">
    <name type="scientific">Bicyclus anynana</name>
    <name type="common">Squinting bush brown butterfly</name>
    <dbReference type="NCBI Taxonomy" id="110368"/>
    <lineage>
        <taxon>Eukaryota</taxon>
        <taxon>Metazoa</taxon>
        <taxon>Ecdysozoa</taxon>
        <taxon>Arthropoda</taxon>
        <taxon>Hexapoda</taxon>
        <taxon>Insecta</taxon>
        <taxon>Pterygota</taxon>
        <taxon>Neoptera</taxon>
        <taxon>Endopterygota</taxon>
        <taxon>Lepidoptera</taxon>
        <taxon>Glossata</taxon>
        <taxon>Ditrysia</taxon>
        <taxon>Papilionoidea</taxon>
        <taxon>Nymphalidae</taxon>
        <taxon>Satyrinae</taxon>
        <taxon>Satyrini</taxon>
        <taxon>Mycalesina</taxon>
        <taxon>Bicyclus</taxon>
    </lineage>
</organism>
<dbReference type="InterPro" id="IPR036871">
    <property type="entry name" value="PX_dom_sf"/>
</dbReference>
<feature type="domain" description="PX" evidence="5">
    <location>
        <begin position="14"/>
        <end position="126"/>
    </location>
</feature>
<evidence type="ECO:0000313" key="6">
    <source>
        <dbReference type="Proteomes" id="UP001652582"/>
    </source>
</evidence>
<feature type="region of interest" description="Disordered" evidence="3">
    <location>
        <begin position="459"/>
        <end position="518"/>
    </location>
</feature>
<dbReference type="InterPro" id="IPR000719">
    <property type="entry name" value="Prot_kinase_dom"/>
</dbReference>
<dbReference type="PANTHER" id="PTHR22999">
    <property type="entry name" value="PX SERINE/THREONINE KINASE PXK"/>
    <property type="match status" value="1"/>
</dbReference>
<dbReference type="SUPFAM" id="SSF64268">
    <property type="entry name" value="PX domain"/>
    <property type="match status" value="1"/>
</dbReference>
<dbReference type="InterPro" id="IPR011009">
    <property type="entry name" value="Kinase-like_dom_sf"/>
</dbReference>
<evidence type="ECO:0000313" key="7">
    <source>
        <dbReference type="RefSeq" id="XP_052743585.1"/>
    </source>
</evidence>
<dbReference type="InterPro" id="IPR001683">
    <property type="entry name" value="PX_dom"/>
</dbReference>
<dbReference type="RefSeq" id="XP_052743585.1">
    <property type="nucleotide sequence ID" value="XM_052887625.1"/>
</dbReference>
<evidence type="ECO:0000256" key="1">
    <source>
        <dbReference type="ARBA" id="ARBA00004496"/>
    </source>
</evidence>
<dbReference type="SMART" id="SM00312">
    <property type="entry name" value="PX"/>
    <property type="match status" value="1"/>
</dbReference>
<dbReference type="PANTHER" id="PTHR22999:SF40">
    <property type="entry name" value="PX DOMAIN-CONTAINING PROTEIN KINASE-LIKE PROTEIN"/>
    <property type="match status" value="1"/>
</dbReference>
<dbReference type="SMART" id="SM00220">
    <property type="entry name" value="S_TKc"/>
    <property type="match status" value="1"/>
</dbReference>
<dbReference type="Proteomes" id="UP001652582">
    <property type="component" value="Chromosome 20"/>
</dbReference>
<feature type="domain" description="Protein kinase" evidence="4">
    <location>
        <begin position="135"/>
        <end position="395"/>
    </location>
</feature>
<protein>
    <submittedName>
        <fullName evidence="7">PX domain-containing protein kinase-like protein</fullName>
    </submittedName>
</protein>
<dbReference type="PROSITE" id="PS50011">
    <property type="entry name" value="PROTEIN_KINASE_DOM"/>
    <property type="match status" value="1"/>
</dbReference>